<dbReference type="Pfam" id="PF26633">
    <property type="entry name" value="DUF8206"/>
    <property type="match status" value="1"/>
</dbReference>
<keyword evidence="1" id="KW-0175">Coiled coil</keyword>
<gene>
    <name evidence="6" type="ORF">PG993_011486</name>
</gene>
<feature type="coiled-coil region" evidence="1">
    <location>
        <begin position="1106"/>
        <end position="1154"/>
    </location>
</feature>
<dbReference type="SUPFAM" id="SSF52540">
    <property type="entry name" value="P-loop containing nucleoside triphosphate hydrolases"/>
    <property type="match status" value="1"/>
</dbReference>
<dbReference type="InterPro" id="IPR056073">
    <property type="entry name" value="DUF7656"/>
</dbReference>
<evidence type="ECO:0000259" key="5">
    <source>
        <dbReference type="Pfam" id="PF26633"/>
    </source>
</evidence>
<proteinExistence type="predicted"/>
<feature type="domain" description="DUF7656" evidence="4">
    <location>
        <begin position="406"/>
        <end position="495"/>
    </location>
</feature>
<comment type="caution">
    <text evidence="6">The sequence shown here is derived from an EMBL/GenBank/DDBJ whole genome shotgun (WGS) entry which is preliminary data.</text>
</comment>
<keyword evidence="7" id="KW-1185">Reference proteome</keyword>
<dbReference type="Pfam" id="PF24676">
    <property type="entry name" value="DUF7656"/>
    <property type="match status" value="1"/>
</dbReference>
<evidence type="ECO:0000259" key="3">
    <source>
        <dbReference type="Pfam" id="PF24674"/>
    </source>
</evidence>
<name>A0ABR1SFP5_9PEZI</name>
<dbReference type="InterPro" id="IPR027417">
    <property type="entry name" value="P-loop_NTPase"/>
</dbReference>
<organism evidence="6 7">
    <name type="scientific">Apiospora rasikravindrae</name>
    <dbReference type="NCBI Taxonomy" id="990691"/>
    <lineage>
        <taxon>Eukaryota</taxon>
        <taxon>Fungi</taxon>
        <taxon>Dikarya</taxon>
        <taxon>Ascomycota</taxon>
        <taxon>Pezizomycotina</taxon>
        <taxon>Sordariomycetes</taxon>
        <taxon>Xylariomycetidae</taxon>
        <taxon>Amphisphaeriales</taxon>
        <taxon>Apiosporaceae</taxon>
        <taxon>Apiospora</taxon>
    </lineage>
</organism>
<sequence length="1319" mass="149266">MDDSMDDNMVYDRPSLGQEYDLGTVYDAHRDIFKDANIIRGSPPPAAVGQENLRTLEVRMSPSGTMQDKFNKFGMYNELAASFIANLVPASGSASYLSQAPPEEGVAEGFVFAEILTETVSLNLTCPRLQDCITTQYLRDKNLTHVVSGITFGVHVVICGQQALSGAGVTQEDMAEKLDHIVAMVSQHIRGSTGGLGAASPVNAANNPGQPDLDGMEFTVFHDFETLANLNPAKFTSVQELIHNIPSLLDKTNHGRGVPITYHLAPLDDLRSTYGFQFGRVTPLCQTPDWLLERLFAVWEKWEDLECKIKRCIRDMGSIDFMFTGPGLARFSQTLKYLRDALRAKDDLQVDVESILIKLRSDQCSADLLDNLLHEYLESSASPDRVPEILSRASGEVSLRKALAIHGGKYLDYDDAQNAISAGGDIYVMFFTDQMTHDESSWRESQSVVMNLLNRNIADYHVVVAECNPSEIPFSKPRISFYSHGEVAIPDMVETMDLADQCFMKRQIKSTVDKAQTPPRERRLVNLPCACHDSVPQDWTCYHCRRVLEYHEKFFYCDCGRTNMDDSTWQCNAEAHGKKFIRWESQDLEAKLQSINSPKEMNILVLGESGVGKSTFINAFFNHMMFDSLDDAMKHEKLEYAIPSSFTIQYIDESQPDGDIIEKDVKIGQDDEERDGSIGQSATQSPTVYRIPVGDRLIRLIDTPGIGDTRGEKFDRINMSKILSTLNQFSSLHGILILVKPNNARLNVIFKFCVQELLTYLHRDAVRNIVWGFTNTRQSNYMPGDSFKPLKNLLAKHQSLGLELTSKRVYCFDSESFRCLATKKKIDYTMPNMSDFRNSWDHSTKQTRSLLNHIESLEPHRVKSTLSINRAREVIAELTRPIADITDNITRTIRMNQEKIKDLDSAELQGKSLEDLLHFDRIEIEVKRLEKPRTVCKHASCVDIKDVAGVKRPIYKSICHNNCSLKEVEEDVVGHSEMLRCWAFNLKRDKRTGRKIDPGHCRVCGHHWQNHLHIRYSQTEKVVRDIDADVQGKIEANASAMVIKKSAIETLEKKVTESQKTLKEFQDAAIRFGLYLKKKSIVPYNDAMIAYLDMLIKDEREQINHAKSLKMDAAKNEERLESLAKSKKRYAERIKILETEMSKSDDKVKLLDEEGVDELVQKLFNLKHWGKDLQAMQEMVEWSKASGFREQELRPRIVRSRPKHVARPRTPTRVSQAASLFSNAVSSAASTVTRGIFGGGGGGRQRNVYTIESSPSPSPTPAHGYHQRGESQRSATLEADPSSSSSQAYQHRGVKRTYSQNQSVLRPYSHFTSKKTRRY</sequence>
<dbReference type="InterPro" id="IPR056072">
    <property type="entry name" value="SNTX_MACPF/CDC-like_dom"/>
</dbReference>
<dbReference type="PANTHER" id="PTHR32046:SF11">
    <property type="entry name" value="IMMUNE-ASSOCIATED NUCLEOTIDE-BINDING PROTEIN 10-LIKE"/>
    <property type="match status" value="1"/>
</dbReference>
<accession>A0ABR1SFP5</accession>
<feature type="region of interest" description="Disordered" evidence="2">
    <location>
        <begin position="1234"/>
        <end position="1319"/>
    </location>
</feature>
<protein>
    <recommendedName>
        <fullName evidence="8">G domain-containing protein</fullName>
    </recommendedName>
</protein>
<dbReference type="Proteomes" id="UP001444661">
    <property type="component" value="Unassembled WGS sequence"/>
</dbReference>
<dbReference type="EMBL" id="JAQQWK010000010">
    <property type="protein sequence ID" value="KAK8030195.1"/>
    <property type="molecule type" value="Genomic_DNA"/>
</dbReference>
<evidence type="ECO:0000259" key="4">
    <source>
        <dbReference type="Pfam" id="PF24676"/>
    </source>
</evidence>
<dbReference type="Gene3D" id="3.40.50.300">
    <property type="entry name" value="P-loop containing nucleotide triphosphate hydrolases"/>
    <property type="match status" value="1"/>
</dbReference>
<evidence type="ECO:0000313" key="7">
    <source>
        <dbReference type="Proteomes" id="UP001444661"/>
    </source>
</evidence>
<evidence type="ECO:0000256" key="2">
    <source>
        <dbReference type="SAM" id="MobiDB-lite"/>
    </source>
</evidence>
<feature type="domain" description="SNTX MACPF/CDC-like" evidence="3">
    <location>
        <begin position="13"/>
        <end position="275"/>
    </location>
</feature>
<evidence type="ECO:0008006" key="8">
    <source>
        <dbReference type="Google" id="ProtNLM"/>
    </source>
</evidence>
<reference evidence="6 7" key="1">
    <citation type="submission" date="2023-01" db="EMBL/GenBank/DDBJ databases">
        <title>Analysis of 21 Apiospora genomes using comparative genomics revels a genus with tremendous synthesis potential of carbohydrate active enzymes and secondary metabolites.</title>
        <authorList>
            <person name="Sorensen T."/>
        </authorList>
    </citation>
    <scope>NUCLEOTIDE SEQUENCE [LARGE SCALE GENOMIC DNA]</scope>
    <source>
        <strain evidence="6 7">CBS 33761</strain>
    </source>
</reference>
<evidence type="ECO:0000313" key="6">
    <source>
        <dbReference type="EMBL" id="KAK8030195.1"/>
    </source>
</evidence>
<dbReference type="Pfam" id="PF24674">
    <property type="entry name" value="MACPF_SNTX"/>
    <property type="match status" value="1"/>
</dbReference>
<dbReference type="PANTHER" id="PTHR32046">
    <property type="entry name" value="G DOMAIN-CONTAINING PROTEIN"/>
    <property type="match status" value="1"/>
</dbReference>
<feature type="domain" description="DUF8206" evidence="5">
    <location>
        <begin position="929"/>
        <end position="1016"/>
    </location>
</feature>
<dbReference type="InterPro" id="IPR058519">
    <property type="entry name" value="DUF8206"/>
</dbReference>
<dbReference type="PROSITE" id="PS00675">
    <property type="entry name" value="SIGMA54_INTERACT_1"/>
    <property type="match status" value="1"/>
</dbReference>
<dbReference type="InterPro" id="IPR025662">
    <property type="entry name" value="Sigma_54_int_dom_ATP-bd_1"/>
</dbReference>
<evidence type="ECO:0000256" key="1">
    <source>
        <dbReference type="SAM" id="Coils"/>
    </source>
</evidence>